<gene>
    <name evidence="1" type="ORF">K503DRAFT_60425</name>
</gene>
<evidence type="ECO:0008006" key="3">
    <source>
        <dbReference type="Google" id="ProtNLM"/>
    </source>
</evidence>
<dbReference type="Proteomes" id="UP000092154">
    <property type="component" value="Unassembled WGS sequence"/>
</dbReference>
<reference evidence="1 2" key="1">
    <citation type="submission" date="2016-06" db="EMBL/GenBank/DDBJ databases">
        <title>Comparative genomics of the ectomycorrhizal sister species Rhizopogon vinicolor and Rhizopogon vesiculosus (Basidiomycota: Boletales) reveals a divergence of the mating type B locus.</title>
        <authorList>
            <consortium name="DOE Joint Genome Institute"/>
            <person name="Mujic A.B."/>
            <person name="Kuo A."/>
            <person name="Tritt A."/>
            <person name="Lipzen A."/>
            <person name="Chen C."/>
            <person name="Johnson J."/>
            <person name="Sharma A."/>
            <person name="Barry K."/>
            <person name="Grigoriev I.V."/>
            <person name="Spatafora J.W."/>
        </authorList>
    </citation>
    <scope>NUCLEOTIDE SEQUENCE [LARGE SCALE GENOMIC DNA]</scope>
    <source>
        <strain evidence="1 2">AM-OR11-026</strain>
    </source>
</reference>
<sequence length="184" mass="20955">MNNGILPLLGCVTRLHAMIYGPDAVFPSSRVKTLNHYLHTRHVSFCVMPIVCTHYIYFHLLTLLPIETCVFPRLLSLSFRQHTNFECILLFLSPTLRRCALQLHPLLKYLGTRCPDLENLDVVSPLAHGQTADDLALLSDTVRSCKRLVKLRCSPLDSASWTHFSNLHTLLSRNLWGVSPIRPR</sequence>
<evidence type="ECO:0000313" key="1">
    <source>
        <dbReference type="EMBL" id="OAX31658.1"/>
    </source>
</evidence>
<dbReference type="OrthoDB" id="2682015at2759"/>
<proteinExistence type="predicted"/>
<organism evidence="1 2">
    <name type="scientific">Rhizopogon vinicolor AM-OR11-026</name>
    <dbReference type="NCBI Taxonomy" id="1314800"/>
    <lineage>
        <taxon>Eukaryota</taxon>
        <taxon>Fungi</taxon>
        <taxon>Dikarya</taxon>
        <taxon>Basidiomycota</taxon>
        <taxon>Agaricomycotina</taxon>
        <taxon>Agaricomycetes</taxon>
        <taxon>Agaricomycetidae</taxon>
        <taxon>Boletales</taxon>
        <taxon>Suillineae</taxon>
        <taxon>Rhizopogonaceae</taxon>
        <taxon>Rhizopogon</taxon>
    </lineage>
</organism>
<dbReference type="AlphaFoldDB" id="A0A1B7MGE2"/>
<dbReference type="InParanoid" id="A0A1B7MGE2"/>
<accession>A0A1B7MGE2</accession>
<dbReference type="EMBL" id="KV449298">
    <property type="protein sequence ID" value="OAX31658.1"/>
    <property type="molecule type" value="Genomic_DNA"/>
</dbReference>
<evidence type="ECO:0000313" key="2">
    <source>
        <dbReference type="Proteomes" id="UP000092154"/>
    </source>
</evidence>
<name>A0A1B7MGE2_9AGAM</name>
<protein>
    <recommendedName>
        <fullName evidence="3">F-box domain-containing protein</fullName>
    </recommendedName>
</protein>
<keyword evidence="2" id="KW-1185">Reference proteome</keyword>